<feature type="region of interest" description="Disordered" evidence="1">
    <location>
        <begin position="1"/>
        <end position="100"/>
    </location>
</feature>
<evidence type="ECO:0000313" key="3">
    <source>
        <dbReference type="Proteomes" id="UP001500037"/>
    </source>
</evidence>
<accession>A0ABN1WAU1</accession>
<name>A0ABN1WAU1_9ACTN</name>
<reference evidence="2 3" key="1">
    <citation type="journal article" date="2019" name="Int. J. Syst. Evol. Microbiol.">
        <title>The Global Catalogue of Microorganisms (GCM) 10K type strain sequencing project: providing services to taxonomists for standard genome sequencing and annotation.</title>
        <authorList>
            <consortium name="The Broad Institute Genomics Platform"/>
            <consortium name="The Broad Institute Genome Sequencing Center for Infectious Disease"/>
            <person name="Wu L."/>
            <person name="Ma J."/>
        </authorList>
    </citation>
    <scope>NUCLEOTIDE SEQUENCE [LARGE SCALE GENOMIC DNA]</scope>
    <source>
        <strain evidence="2 3">JCM 13004</strain>
    </source>
</reference>
<dbReference type="EMBL" id="BAAALF010000045">
    <property type="protein sequence ID" value="GAA1238244.1"/>
    <property type="molecule type" value="Genomic_DNA"/>
</dbReference>
<gene>
    <name evidence="2" type="ORF">GCM10009665_30540</name>
</gene>
<evidence type="ECO:0000313" key="2">
    <source>
        <dbReference type="EMBL" id="GAA1238244.1"/>
    </source>
</evidence>
<organism evidence="2 3">
    <name type="scientific">Kitasatospora nipponensis</name>
    <dbReference type="NCBI Taxonomy" id="258049"/>
    <lineage>
        <taxon>Bacteria</taxon>
        <taxon>Bacillati</taxon>
        <taxon>Actinomycetota</taxon>
        <taxon>Actinomycetes</taxon>
        <taxon>Kitasatosporales</taxon>
        <taxon>Streptomycetaceae</taxon>
        <taxon>Kitasatospora</taxon>
    </lineage>
</organism>
<comment type="caution">
    <text evidence="2">The sequence shown here is derived from an EMBL/GenBank/DDBJ whole genome shotgun (WGS) entry which is preliminary data.</text>
</comment>
<dbReference type="Proteomes" id="UP001500037">
    <property type="component" value="Unassembled WGS sequence"/>
</dbReference>
<proteinExistence type="predicted"/>
<sequence>MQLAADRGVHKRQGLSLSVRSGNRTSANGPSHPQRRCKPLCPDSGPAGNPSGALRKGPEAVVRGDIGRSGRPAATAGRVVTESDRERLPGWWSPADGDGE</sequence>
<evidence type="ECO:0000256" key="1">
    <source>
        <dbReference type="SAM" id="MobiDB-lite"/>
    </source>
</evidence>
<feature type="compositionally biased region" description="Polar residues" evidence="1">
    <location>
        <begin position="15"/>
        <end position="31"/>
    </location>
</feature>
<protein>
    <submittedName>
        <fullName evidence="2">Uncharacterized protein</fullName>
    </submittedName>
</protein>
<keyword evidence="3" id="KW-1185">Reference proteome</keyword>